<keyword evidence="8" id="KW-0472">Membrane</keyword>
<keyword evidence="1" id="KW-0813">Transport</keyword>
<evidence type="ECO:0000256" key="2">
    <source>
        <dbReference type="ARBA" id="ARBA00022475"/>
    </source>
</evidence>
<dbReference type="InterPro" id="IPR003593">
    <property type="entry name" value="AAA+_ATPase"/>
</dbReference>
<evidence type="ECO:0000256" key="6">
    <source>
        <dbReference type="ARBA" id="ARBA00023004"/>
    </source>
</evidence>
<dbReference type="Pfam" id="PF00005">
    <property type="entry name" value="ABC_tran"/>
    <property type="match status" value="1"/>
</dbReference>
<evidence type="ECO:0000256" key="8">
    <source>
        <dbReference type="ARBA" id="ARBA00023136"/>
    </source>
</evidence>
<dbReference type="EMBL" id="JABGBN010000002">
    <property type="protein sequence ID" value="NOL51551.1"/>
    <property type="molecule type" value="Genomic_DNA"/>
</dbReference>
<keyword evidence="4" id="KW-0547">Nucleotide-binding</keyword>
<dbReference type="Gene3D" id="3.40.50.300">
    <property type="entry name" value="P-loop containing nucleotide triphosphate hydrolases"/>
    <property type="match status" value="1"/>
</dbReference>
<keyword evidence="11" id="KW-1185">Reference proteome</keyword>
<dbReference type="InterPro" id="IPR015853">
    <property type="entry name" value="ABC_transpr_FbpC"/>
</dbReference>
<dbReference type="GO" id="GO:0015408">
    <property type="term" value="F:ABC-type ferric iron transporter activity"/>
    <property type="evidence" value="ECO:0007669"/>
    <property type="project" value="InterPro"/>
</dbReference>
<evidence type="ECO:0000256" key="7">
    <source>
        <dbReference type="ARBA" id="ARBA00023065"/>
    </source>
</evidence>
<reference evidence="10 11" key="1">
    <citation type="submission" date="2020-05" db="EMBL/GenBank/DDBJ databases">
        <authorList>
            <person name="Niu N."/>
        </authorList>
    </citation>
    <scope>NUCLEOTIDE SEQUENCE [LARGE SCALE GENOMIC DNA]</scope>
    <source>
        <strain evidence="10 11">3340-03</strain>
    </source>
</reference>
<keyword evidence="7" id="KW-0406">Ion transport</keyword>
<dbReference type="SUPFAM" id="SSF52540">
    <property type="entry name" value="P-loop containing nucleoside triphosphate hydrolases"/>
    <property type="match status" value="1"/>
</dbReference>
<evidence type="ECO:0000256" key="5">
    <source>
        <dbReference type="ARBA" id="ARBA00022840"/>
    </source>
</evidence>
<dbReference type="InterPro" id="IPR017871">
    <property type="entry name" value="ABC_transporter-like_CS"/>
</dbReference>
<dbReference type="AlphaFoldDB" id="A0A849P4I9"/>
<dbReference type="SMART" id="SM00382">
    <property type="entry name" value="AAA"/>
    <property type="match status" value="1"/>
</dbReference>
<organism evidence="10 11">
    <name type="scientific">Pelistega suis</name>
    <dbReference type="NCBI Taxonomy" id="1631957"/>
    <lineage>
        <taxon>Bacteria</taxon>
        <taxon>Pseudomonadati</taxon>
        <taxon>Pseudomonadota</taxon>
        <taxon>Betaproteobacteria</taxon>
        <taxon>Burkholderiales</taxon>
        <taxon>Alcaligenaceae</taxon>
        <taxon>Pelistega</taxon>
    </lineage>
</organism>
<dbReference type="GO" id="GO:0015697">
    <property type="term" value="P:quaternary ammonium group transport"/>
    <property type="evidence" value="ECO:0007669"/>
    <property type="project" value="UniProtKB-ARBA"/>
</dbReference>
<dbReference type="GO" id="GO:0005524">
    <property type="term" value="F:ATP binding"/>
    <property type="evidence" value="ECO:0007669"/>
    <property type="project" value="UniProtKB-KW"/>
</dbReference>
<keyword evidence="2" id="KW-1003">Cell membrane</keyword>
<keyword evidence="5 10" id="KW-0067">ATP-binding</keyword>
<dbReference type="InterPro" id="IPR027417">
    <property type="entry name" value="P-loop_NTPase"/>
</dbReference>
<keyword evidence="6" id="KW-0408">Iron</keyword>
<gene>
    <name evidence="10" type="ORF">HKX39_05095</name>
</gene>
<dbReference type="PROSITE" id="PS00211">
    <property type="entry name" value="ABC_TRANSPORTER_1"/>
    <property type="match status" value="1"/>
</dbReference>
<dbReference type="CDD" id="cd03259">
    <property type="entry name" value="ABC_Carb_Solutes_like"/>
    <property type="match status" value="1"/>
</dbReference>
<dbReference type="InterPro" id="IPR003439">
    <property type="entry name" value="ABC_transporter-like_ATP-bd"/>
</dbReference>
<dbReference type="RefSeq" id="WP_171680219.1">
    <property type="nucleotide sequence ID" value="NZ_JABGBN010000002.1"/>
</dbReference>
<name>A0A849P4I9_9BURK</name>
<comment type="caution">
    <text evidence="10">The sequence shown here is derived from an EMBL/GenBank/DDBJ whole genome shotgun (WGS) entry which is preliminary data.</text>
</comment>
<sequence length="262" mass="29176">MTHLLDLIDVKLGYPQGKVFKTIVHQLSLQLDKGEIGCLLGPSGCGKTTVLRSIAGFEPVYAGSIQLEQQTIAETGRMVPPEQRHIGMMFQDYALFPHLTIEKNIAFGLNKLPREQAQKITQEMLELIGLQQSAKAYPHELSGGQQQRVALARAIAPSPKLLLLDEPFSNLDVDTRERLALDVRAILKEKQLSAILVTHSQIEAFVFADKIGIIHQGKLEQWANPQTLINAPNNAFVKEYIRQDAIQAYQACSTDKSCFCEE</sequence>
<proteinExistence type="predicted"/>
<dbReference type="InterPro" id="IPR050093">
    <property type="entry name" value="ABC_SmlMolc_Importer"/>
</dbReference>
<dbReference type="FunFam" id="3.40.50.300:FF:000425">
    <property type="entry name" value="Probable ABC transporter, ATP-binding subunit"/>
    <property type="match status" value="1"/>
</dbReference>
<evidence type="ECO:0000256" key="4">
    <source>
        <dbReference type="ARBA" id="ARBA00022741"/>
    </source>
</evidence>
<evidence type="ECO:0000256" key="3">
    <source>
        <dbReference type="ARBA" id="ARBA00022496"/>
    </source>
</evidence>
<evidence type="ECO:0000313" key="11">
    <source>
        <dbReference type="Proteomes" id="UP000537862"/>
    </source>
</evidence>
<dbReference type="GO" id="GO:0016887">
    <property type="term" value="F:ATP hydrolysis activity"/>
    <property type="evidence" value="ECO:0007669"/>
    <property type="project" value="InterPro"/>
</dbReference>
<keyword evidence="3" id="KW-0410">Iron transport</keyword>
<dbReference type="PANTHER" id="PTHR42781:SF4">
    <property type="entry name" value="SPERMIDINE_PUTRESCINE IMPORT ATP-BINDING PROTEIN POTA"/>
    <property type="match status" value="1"/>
</dbReference>
<protein>
    <submittedName>
        <fullName evidence="10">ABC transporter ATP-binding protein</fullName>
    </submittedName>
</protein>
<evidence type="ECO:0000259" key="9">
    <source>
        <dbReference type="PROSITE" id="PS50893"/>
    </source>
</evidence>
<feature type="domain" description="ABC transporter" evidence="9">
    <location>
        <begin position="5"/>
        <end position="241"/>
    </location>
</feature>
<evidence type="ECO:0000313" key="10">
    <source>
        <dbReference type="EMBL" id="NOL51551.1"/>
    </source>
</evidence>
<evidence type="ECO:0000256" key="1">
    <source>
        <dbReference type="ARBA" id="ARBA00022448"/>
    </source>
</evidence>
<dbReference type="GO" id="GO:0016020">
    <property type="term" value="C:membrane"/>
    <property type="evidence" value="ECO:0007669"/>
    <property type="project" value="InterPro"/>
</dbReference>
<dbReference type="Proteomes" id="UP000537862">
    <property type="component" value="Unassembled WGS sequence"/>
</dbReference>
<accession>A0A849P4I9</accession>
<dbReference type="PROSITE" id="PS50893">
    <property type="entry name" value="ABC_TRANSPORTER_2"/>
    <property type="match status" value="1"/>
</dbReference>
<dbReference type="PANTHER" id="PTHR42781">
    <property type="entry name" value="SPERMIDINE/PUTRESCINE IMPORT ATP-BINDING PROTEIN POTA"/>
    <property type="match status" value="1"/>
</dbReference>